<reference evidence="1" key="1">
    <citation type="journal article" date="2014" name="Front. Microbiol.">
        <title>High frequency of phylogenetically diverse reductive dehalogenase-homologous genes in deep subseafloor sedimentary metagenomes.</title>
        <authorList>
            <person name="Kawai M."/>
            <person name="Futagami T."/>
            <person name="Toyoda A."/>
            <person name="Takaki Y."/>
            <person name="Nishi S."/>
            <person name="Hori S."/>
            <person name="Arai W."/>
            <person name="Tsubouchi T."/>
            <person name="Morono Y."/>
            <person name="Uchiyama I."/>
            <person name="Ito T."/>
            <person name="Fujiyama A."/>
            <person name="Inagaki F."/>
            <person name="Takami H."/>
        </authorList>
    </citation>
    <scope>NUCLEOTIDE SEQUENCE</scope>
    <source>
        <strain evidence="1">Expedition CK06-06</strain>
    </source>
</reference>
<name>X0SQF7_9ZZZZ</name>
<organism evidence="1">
    <name type="scientific">marine sediment metagenome</name>
    <dbReference type="NCBI Taxonomy" id="412755"/>
    <lineage>
        <taxon>unclassified sequences</taxon>
        <taxon>metagenomes</taxon>
        <taxon>ecological metagenomes</taxon>
    </lineage>
</organism>
<evidence type="ECO:0000313" key="1">
    <source>
        <dbReference type="EMBL" id="GAF83343.1"/>
    </source>
</evidence>
<sequence>MRRWSLRLARTIRLEAKAPRKQSDVVFMDQQVLRPGTAAVTCVIVWSYETQ</sequence>
<protein>
    <submittedName>
        <fullName evidence="1">Uncharacterized protein</fullName>
    </submittedName>
</protein>
<dbReference type="EMBL" id="BARS01002247">
    <property type="protein sequence ID" value="GAF83343.1"/>
    <property type="molecule type" value="Genomic_DNA"/>
</dbReference>
<gene>
    <name evidence="1" type="ORF">S01H1_04237</name>
</gene>
<accession>X0SQF7</accession>
<proteinExistence type="predicted"/>
<comment type="caution">
    <text evidence="1">The sequence shown here is derived from an EMBL/GenBank/DDBJ whole genome shotgun (WGS) entry which is preliminary data.</text>
</comment>
<dbReference type="AlphaFoldDB" id="X0SQF7"/>